<dbReference type="InterPro" id="IPR003824">
    <property type="entry name" value="UppP"/>
</dbReference>
<dbReference type="Pfam" id="PF02673">
    <property type="entry name" value="BacA"/>
    <property type="match status" value="1"/>
</dbReference>
<dbReference type="eggNOG" id="COG1968">
    <property type="taxonomic scope" value="Bacteria"/>
</dbReference>
<evidence type="ECO:0000256" key="6">
    <source>
        <dbReference type="ARBA" id="ARBA00022692"/>
    </source>
</evidence>
<evidence type="ECO:0000256" key="11">
    <source>
        <dbReference type="ARBA" id="ARBA00023136"/>
    </source>
</evidence>
<keyword evidence="5 17" id="KW-1003">Cell membrane</keyword>
<dbReference type="RefSeq" id="WP_012874990.1">
    <property type="nucleotide sequence ID" value="NC_013525.1"/>
</dbReference>
<comment type="miscellaneous">
    <text evidence="17">Bacitracin is thought to be involved in the inhibition of peptidoglycan synthesis by sequestering undecaprenyl diphosphate, thereby reducing the pool of lipid carrier available.</text>
</comment>
<keyword evidence="7 17" id="KW-0378">Hydrolase</keyword>
<evidence type="ECO:0000256" key="14">
    <source>
        <dbReference type="ARBA" id="ARBA00032707"/>
    </source>
</evidence>
<evidence type="ECO:0000256" key="9">
    <source>
        <dbReference type="ARBA" id="ARBA00022984"/>
    </source>
</evidence>
<feature type="transmembrane region" description="Helical" evidence="17">
    <location>
        <begin position="261"/>
        <end position="278"/>
    </location>
</feature>
<keyword evidence="12 17" id="KW-0046">Antibiotic resistance</keyword>
<dbReference type="Proteomes" id="UP000000323">
    <property type="component" value="Chromosome 1"/>
</dbReference>
<evidence type="ECO:0000256" key="15">
    <source>
        <dbReference type="ARBA" id="ARBA00032932"/>
    </source>
</evidence>
<feature type="transmembrane region" description="Helical" evidence="17">
    <location>
        <begin position="160"/>
        <end position="189"/>
    </location>
</feature>
<evidence type="ECO:0000256" key="4">
    <source>
        <dbReference type="ARBA" id="ARBA00021581"/>
    </source>
</evidence>
<evidence type="ECO:0000256" key="16">
    <source>
        <dbReference type="ARBA" id="ARBA00047594"/>
    </source>
</evidence>
<keyword evidence="8 17" id="KW-0133">Cell shape</keyword>
<evidence type="ECO:0000256" key="5">
    <source>
        <dbReference type="ARBA" id="ARBA00022475"/>
    </source>
</evidence>
<dbReference type="GO" id="GO:0046677">
    <property type="term" value="P:response to antibiotic"/>
    <property type="evidence" value="ECO:0007669"/>
    <property type="project" value="UniProtKB-UniRule"/>
</dbReference>
<dbReference type="GO" id="GO:0009252">
    <property type="term" value="P:peptidoglycan biosynthetic process"/>
    <property type="evidence" value="ECO:0007669"/>
    <property type="project" value="UniProtKB-KW"/>
</dbReference>
<dbReference type="GO" id="GO:0071555">
    <property type="term" value="P:cell wall organization"/>
    <property type="evidence" value="ECO:0007669"/>
    <property type="project" value="UniProtKB-KW"/>
</dbReference>
<evidence type="ECO:0000256" key="8">
    <source>
        <dbReference type="ARBA" id="ARBA00022960"/>
    </source>
</evidence>
<keyword evidence="6 17" id="KW-0812">Transmembrane</keyword>
<dbReference type="EC" id="3.6.1.27" evidence="3 17"/>
<evidence type="ECO:0000256" key="13">
    <source>
        <dbReference type="ARBA" id="ARBA00023316"/>
    </source>
</evidence>
<evidence type="ECO:0000256" key="7">
    <source>
        <dbReference type="ARBA" id="ARBA00022801"/>
    </source>
</evidence>
<dbReference type="EMBL" id="CP001825">
    <property type="protein sequence ID" value="ACZ41955.1"/>
    <property type="molecule type" value="Genomic_DNA"/>
</dbReference>
<feature type="transmembrane region" description="Helical" evidence="17">
    <location>
        <begin position="88"/>
        <end position="106"/>
    </location>
</feature>
<dbReference type="GO" id="GO:0016301">
    <property type="term" value="F:kinase activity"/>
    <property type="evidence" value="ECO:0007669"/>
    <property type="project" value="UniProtKB-KW"/>
</dbReference>
<organism evidence="18 19">
    <name type="scientific">Thermobaculum terrenum (strain ATCC BAA-798 / CCMEE 7001 / YNP1)</name>
    <dbReference type="NCBI Taxonomy" id="525904"/>
    <lineage>
        <taxon>Bacteria</taxon>
        <taxon>Bacillati</taxon>
        <taxon>Chloroflexota</taxon>
        <taxon>Chloroflexia</taxon>
        <taxon>Candidatus Thermobaculales</taxon>
        <taxon>Candidatus Thermobaculaceae</taxon>
        <taxon>Thermobaculum</taxon>
    </lineage>
</organism>
<dbReference type="GO" id="GO:0050380">
    <property type="term" value="F:undecaprenyl-diphosphatase activity"/>
    <property type="evidence" value="ECO:0007669"/>
    <property type="project" value="UniProtKB-UniRule"/>
</dbReference>
<accession>D1CG99</accession>
<dbReference type="HOGENOM" id="CLU_060296_1_0_0"/>
<dbReference type="GO" id="GO:0005886">
    <property type="term" value="C:plasma membrane"/>
    <property type="evidence" value="ECO:0007669"/>
    <property type="project" value="UniProtKB-SubCell"/>
</dbReference>
<gene>
    <name evidence="17" type="primary">uppP</name>
    <name evidence="18" type="ordered locus">Tter_1039</name>
</gene>
<feature type="transmembrane region" description="Helical" evidence="17">
    <location>
        <begin position="227"/>
        <end position="249"/>
    </location>
</feature>
<feature type="transmembrane region" description="Helical" evidence="17">
    <location>
        <begin position="195"/>
        <end position="215"/>
    </location>
</feature>
<feature type="transmembrane region" description="Helical" evidence="17">
    <location>
        <begin position="41"/>
        <end position="61"/>
    </location>
</feature>
<dbReference type="HAMAP" id="MF_01006">
    <property type="entry name" value="Undec_diphosphatase"/>
    <property type="match status" value="1"/>
</dbReference>
<comment type="similarity">
    <text evidence="2 17">Belongs to the UppP family.</text>
</comment>
<dbReference type="GO" id="GO:0008360">
    <property type="term" value="P:regulation of cell shape"/>
    <property type="evidence" value="ECO:0007669"/>
    <property type="project" value="UniProtKB-KW"/>
</dbReference>
<evidence type="ECO:0000256" key="10">
    <source>
        <dbReference type="ARBA" id="ARBA00022989"/>
    </source>
</evidence>
<comment type="catalytic activity">
    <reaction evidence="16 17">
        <text>di-trans,octa-cis-undecaprenyl diphosphate + H2O = di-trans,octa-cis-undecaprenyl phosphate + phosphate + H(+)</text>
        <dbReference type="Rhea" id="RHEA:28094"/>
        <dbReference type="ChEBI" id="CHEBI:15377"/>
        <dbReference type="ChEBI" id="CHEBI:15378"/>
        <dbReference type="ChEBI" id="CHEBI:43474"/>
        <dbReference type="ChEBI" id="CHEBI:58405"/>
        <dbReference type="ChEBI" id="CHEBI:60392"/>
        <dbReference type="EC" id="3.6.1.27"/>
    </reaction>
</comment>
<evidence type="ECO:0000256" key="12">
    <source>
        <dbReference type="ARBA" id="ARBA00023251"/>
    </source>
</evidence>
<evidence type="ECO:0000313" key="19">
    <source>
        <dbReference type="Proteomes" id="UP000000323"/>
    </source>
</evidence>
<keyword evidence="19" id="KW-1185">Reference proteome</keyword>
<reference evidence="19" key="1">
    <citation type="journal article" date="2010" name="Stand. Genomic Sci.">
        <title>Complete genome sequence of 'Thermobaculum terrenum' type strain (YNP1).</title>
        <authorList>
            <person name="Kiss H."/>
            <person name="Cleland D."/>
            <person name="Lapidus A."/>
            <person name="Lucas S."/>
            <person name="Glavina Del Rio T."/>
            <person name="Nolan M."/>
            <person name="Tice H."/>
            <person name="Han C."/>
            <person name="Goodwin L."/>
            <person name="Pitluck S."/>
            <person name="Liolios K."/>
            <person name="Ivanova N."/>
            <person name="Mavromatis K."/>
            <person name="Ovchinnikova G."/>
            <person name="Pati A."/>
            <person name="Chen A."/>
            <person name="Palaniappan K."/>
            <person name="Land M."/>
            <person name="Hauser L."/>
            <person name="Chang Y."/>
            <person name="Jeffries C."/>
            <person name="Lu M."/>
            <person name="Brettin T."/>
            <person name="Detter J."/>
            <person name="Goker M."/>
            <person name="Tindall B."/>
            <person name="Beck B."/>
            <person name="McDermott T."/>
            <person name="Woyke T."/>
            <person name="Bristow J."/>
            <person name="Eisen J."/>
            <person name="Markowitz V."/>
            <person name="Hugenholtz P."/>
            <person name="Kyrpides N."/>
            <person name="Klenk H."/>
            <person name="Cheng J."/>
        </authorList>
    </citation>
    <scope>NUCLEOTIDE SEQUENCE [LARGE SCALE GENOMIC DNA]</scope>
    <source>
        <strain evidence="19">ATCC BAA-798 / YNP1</strain>
    </source>
</reference>
<evidence type="ECO:0000256" key="17">
    <source>
        <dbReference type="HAMAP-Rule" id="MF_01006"/>
    </source>
</evidence>
<keyword evidence="18" id="KW-0418">Kinase</keyword>
<dbReference type="STRING" id="525904.Tter_1039"/>
<dbReference type="KEGG" id="ttr:Tter_1039"/>
<keyword evidence="9 17" id="KW-0573">Peptidoglycan synthesis</keyword>
<evidence type="ECO:0000313" key="18">
    <source>
        <dbReference type="EMBL" id="ACZ41955.1"/>
    </source>
</evidence>
<feature type="transmembrane region" description="Helical" evidence="17">
    <location>
        <begin position="121"/>
        <end position="140"/>
    </location>
</feature>
<comment type="function">
    <text evidence="17">Catalyzes the dephosphorylation of undecaprenyl diphosphate (UPP). Confers resistance to bacitracin.</text>
</comment>
<keyword evidence="13 17" id="KW-0961">Cell wall biogenesis/degradation</keyword>
<evidence type="ECO:0000256" key="2">
    <source>
        <dbReference type="ARBA" id="ARBA00010621"/>
    </source>
</evidence>
<keyword evidence="11 17" id="KW-0472">Membrane</keyword>
<evidence type="ECO:0000256" key="1">
    <source>
        <dbReference type="ARBA" id="ARBA00004651"/>
    </source>
</evidence>
<protein>
    <recommendedName>
        <fullName evidence="4 17">Undecaprenyl-diphosphatase</fullName>
        <ecNumber evidence="3 17">3.6.1.27</ecNumber>
    </recommendedName>
    <alternativeName>
        <fullName evidence="15 17">Bacitracin resistance protein</fullName>
    </alternativeName>
    <alternativeName>
        <fullName evidence="14 17">Undecaprenyl pyrophosphate phosphatase</fullName>
    </alternativeName>
</protein>
<evidence type="ECO:0000256" key="3">
    <source>
        <dbReference type="ARBA" id="ARBA00012374"/>
    </source>
</evidence>
<keyword evidence="10 17" id="KW-1133">Transmembrane helix</keyword>
<sequence length="279" mass="29790">MDNPLHALILGIVQGLTEFIPVSSSAHLILVPWMLGWGGPGLAFNVALQVGTLVAVFIYFWKDLFGIAHGSIRSVISGFKRDIESVRMLLLLAIGSVPAAVIGYIFENPIDNFFHSGTRSTTSLLAIVAGLVIVGLILIWADSRADGKKQICHVRMSDAFLIGIAQSLALMPGVSRSGITITAALLLGFARSDAARFSFLLSVPVILGAGLLEFAKLLGEGIPEGEIITFLIGMASSAVVGYLSIAFLIDYLKKHSIKVFAFYRIALAAVILLLLLLGR</sequence>
<dbReference type="PANTHER" id="PTHR30622">
    <property type="entry name" value="UNDECAPRENYL-DIPHOSPHATASE"/>
    <property type="match status" value="1"/>
</dbReference>
<comment type="subcellular location">
    <subcellularLocation>
        <location evidence="1 17">Cell membrane</location>
        <topology evidence="1 17">Multi-pass membrane protein</topology>
    </subcellularLocation>
</comment>
<dbReference type="AlphaFoldDB" id="D1CG99"/>
<dbReference type="NCBIfam" id="TIGR00753">
    <property type="entry name" value="undec_PP_bacA"/>
    <property type="match status" value="1"/>
</dbReference>
<proteinExistence type="inferred from homology"/>
<dbReference type="PANTHER" id="PTHR30622:SF4">
    <property type="entry name" value="UNDECAPRENYL-DIPHOSPHATASE"/>
    <property type="match status" value="1"/>
</dbReference>
<name>D1CG99_THET1</name>
<keyword evidence="18" id="KW-0808">Transferase</keyword>